<evidence type="ECO:0000313" key="3">
    <source>
        <dbReference type="Proteomes" id="UP001217417"/>
    </source>
</evidence>
<reference evidence="2" key="1">
    <citation type="submission" date="2023-03" db="EMBL/GenBank/DDBJ databases">
        <title>Near-Complete genome sequence of Lipomyces tetrasporous NRRL Y-64009, an oleaginous yeast capable of growing on lignocellulosic hydrolysates.</title>
        <authorList>
            <consortium name="Lawrence Berkeley National Laboratory"/>
            <person name="Jagtap S.S."/>
            <person name="Liu J.-J."/>
            <person name="Walukiewicz H.E."/>
            <person name="Pangilinan J."/>
            <person name="Lipzen A."/>
            <person name="Ahrendt S."/>
            <person name="Koriabine M."/>
            <person name="Cobaugh K."/>
            <person name="Salamov A."/>
            <person name="Yoshinaga Y."/>
            <person name="Ng V."/>
            <person name="Daum C."/>
            <person name="Grigoriev I.V."/>
            <person name="Slininger P.J."/>
            <person name="Dien B.S."/>
            <person name="Jin Y.-S."/>
            <person name="Rao C.V."/>
        </authorList>
    </citation>
    <scope>NUCLEOTIDE SEQUENCE</scope>
    <source>
        <strain evidence="2">NRRL Y-64009</strain>
    </source>
</reference>
<evidence type="ECO:0000256" key="1">
    <source>
        <dbReference type="SAM" id="Phobius"/>
    </source>
</evidence>
<dbReference type="Proteomes" id="UP001217417">
    <property type="component" value="Unassembled WGS sequence"/>
</dbReference>
<dbReference type="EMBL" id="JARPMG010000008">
    <property type="protein sequence ID" value="KAJ8098635.1"/>
    <property type="molecule type" value="Genomic_DNA"/>
</dbReference>
<keyword evidence="3" id="KW-1185">Reference proteome</keyword>
<keyword evidence="1" id="KW-1133">Transmembrane helix</keyword>
<keyword evidence="1" id="KW-0812">Transmembrane</keyword>
<feature type="transmembrane region" description="Helical" evidence="1">
    <location>
        <begin position="37"/>
        <end position="53"/>
    </location>
</feature>
<dbReference type="AlphaFoldDB" id="A0AAD7VS06"/>
<protein>
    <submittedName>
        <fullName evidence="2">Uncharacterized protein</fullName>
    </submittedName>
</protein>
<organism evidence="2 3">
    <name type="scientific">Lipomyces tetrasporus</name>
    <dbReference type="NCBI Taxonomy" id="54092"/>
    <lineage>
        <taxon>Eukaryota</taxon>
        <taxon>Fungi</taxon>
        <taxon>Dikarya</taxon>
        <taxon>Ascomycota</taxon>
        <taxon>Saccharomycotina</taxon>
        <taxon>Lipomycetes</taxon>
        <taxon>Lipomycetales</taxon>
        <taxon>Lipomycetaceae</taxon>
        <taxon>Lipomyces</taxon>
    </lineage>
</organism>
<accession>A0AAD7VS06</accession>
<dbReference type="GeneID" id="80884553"/>
<proteinExistence type="predicted"/>
<comment type="caution">
    <text evidence="2">The sequence shown here is derived from an EMBL/GenBank/DDBJ whole genome shotgun (WGS) entry which is preliminary data.</text>
</comment>
<gene>
    <name evidence="2" type="ORF">POJ06DRAFT_269730</name>
</gene>
<dbReference type="RefSeq" id="XP_056042085.1">
    <property type="nucleotide sequence ID" value="XM_056189387.1"/>
</dbReference>
<sequence>MANHQQGRNRFYFTRPVLLWPSKGPWQMLRDSSDEKAFILTTGISPAIFIYILDSGFRYAWDTTPITREDVWSG</sequence>
<name>A0AAD7VS06_9ASCO</name>
<evidence type="ECO:0000313" key="2">
    <source>
        <dbReference type="EMBL" id="KAJ8098635.1"/>
    </source>
</evidence>
<keyword evidence="1" id="KW-0472">Membrane</keyword>